<gene>
    <name evidence="1" type="ORF">GH714_013892</name>
</gene>
<protein>
    <submittedName>
        <fullName evidence="1">Uncharacterized protein</fullName>
    </submittedName>
</protein>
<comment type="caution">
    <text evidence="1">The sequence shown here is derived from an EMBL/GenBank/DDBJ whole genome shotgun (WGS) entry which is preliminary data.</text>
</comment>
<accession>A0A6A6MCA2</accession>
<proteinExistence type="predicted"/>
<organism evidence="1 2">
    <name type="scientific">Hevea brasiliensis</name>
    <name type="common">Para rubber tree</name>
    <name type="synonym">Siphonia brasiliensis</name>
    <dbReference type="NCBI Taxonomy" id="3981"/>
    <lineage>
        <taxon>Eukaryota</taxon>
        <taxon>Viridiplantae</taxon>
        <taxon>Streptophyta</taxon>
        <taxon>Embryophyta</taxon>
        <taxon>Tracheophyta</taxon>
        <taxon>Spermatophyta</taxon>
        <taxon>Magnoliopsida</taxon>
        <taxon>eudicotyledons</taxon>
        <taxon>Gunneridae</taxon>
        <taxon>Pentapetalae</taxon>
        <taxon>rosids</taxon>
        <taxon>fabids</taxon>
        <taxon>Malpighiales</taxon>
        <taxon>Euphorbiaceae</taxon>
        <taxon>Crotonoideae</taxon>
        <taxon>Micrandreae</taxon>
        <taxon>Hevea</taxon>
    </lineage>
</organism>
<name>A0A6A6MCA2_HEVBR</name>
<keyword evidence="2" id="KW-1185">Reference proteome</keyword>
<dbReference type="Proteomes" id="UP000467840">
    <property type="component" value="Chromosome 14"/>
</dbReference>
<evidence type="ECO:0000313" key="2">
    <source>
        <dbReference type="Proteomes" id="UP000467840"/>
    </source>
</evidence>
<reference evidence="1 2" key="1">
    <citation type="journal article" date="2020" name="Mol. Plant">
        <title>The Chromosome-Based Rubber Tree Genome Provides New Insights into Spurge Genome Evolution and Rubber Biosynthesis.</title>
        <authorList>
            <person name="Liu J."/>
            <person name="Shi C."/>
            <person name="Shi C.C."/>
            <person name="Li W."/>
            <person name="Zhang Q.J."/>
            <person name="Zhang Y."/>
            <person name="Li K."/>
            <person name="Lu H.F."/>
            <person name="Shi C."/>
            <person name="Zhu S.T."/>
            <person name="Xiao Z.Y."/>
            <person name="Nan H."/>
            <person name="Yue Y."/>
            <person name="Zhu X.G."/>
            <person name="Wu Y."/>
            <person name="Hong X.N."/>
            <person name="Fan G.Y."/>
            <person name="Tong Y."/>
            <person name="Zhang D."/>
            <person name="Mao C.L."/>
            <person name="Liu Y.L."/>
            <person name="Hao S.J."/>
            <person name="Liu W.Q."/>
            <person name="Lv M.Q."/>
            <person name="Zhang H.B."/>
            <person name="Liu Y."/>
            <person name="Hu-Tang G.R."/>
            <person name="Wang J.P."/>
            <person name="Wang J.H."/>
            <person name="Sun Y.H."/>
            <person name="Ni S.B."/>
            <person name="Chen W.B."/>
            <person name="Zhang X.C."/>
            <person name="Jiao Y.N."/>
            <person name="Eichler E.E."/>
            <person name="Li G.H."/>
            <person name="Liu X."/>
            <person name="Gao L.Z."/>
        </authorList>
    </citation>
    <scope>NUCLEOTIDE SEQUENCE [LARGE SCALE GENOMIC DNA]</scope>
    <source>
        <strain evidence="2">cv. GT1</strain>
        <tissue evidence="1">Leaf</tissue>
    </source>
</reference>
<sequence>MTESRLGRDWKAARRLCWCEDGRIKADKALLTKSPSTPQILTNELVIADLRAFKRVLGEQLGAECELFMFLWRLQRKDPGCVVGEHIQVLLVVLGSLTTCWPREVLMVEMERLGEIGRSSEIRTEGADGEFPYKLTRVEDADLWTFDGTYKLAIFKIMQKSIATENARRGKFHTITKASRLTQKALKAVAFMVAQEYCQDSPNFLHKSVKKTRIADVELGHQ</sequence>
<dbReference type="AlphaFoldDB" id="A0A6A6MCA2"/>
<dbReference type="EMBL" id="JAAGAX010000006">
    <property type="protein sequence ID" value="KAF2310537.1"/>
    <property type="molecule type" value="Genomic_DNA"/>
</dbReference>
<evidence type="ECO:0000313" key="1">
    <source>
        <dbReference type="EMBL" id="KAF2310537.1"/>
    </source>
</evidence>